<dbReference type="Pfam" id="PF00429">
    <property type="entry name" value="TLV_coat"/>
    <property type="match status" value="1"/>
</dbReference>
<sequence length="93" mass="10168">FHSVIRALIPSLGVTELERAVVNIYNISAVIERQTSDVISAIQEEIRDLSCVVLQNRMAPNFLLAAQGGMCAVINTSCCSYVDQSGRNKKDLV</sequence>
<comment type="caution">
    <text evidence="2">The sequence shown here is derived from an EMBL/GenBank/DDBJ whole genome shotgun (WGS) entry which is preliminary data.</text>
</comment>
<gene>
    <name evidence="2" type="primary">Ervv2</name>
    <name evidence="2" type="ORF">MACNIG_R15611</name>
</gene>
<dbReference type="InterPro" id="IPR018154">
    <property type="entry name" value="TLV/ENV_coat_polyprotein"/>
</dbReference>
<reference evidence="2 3" key="1">
    <citation type="submission" date="2019-09" db="EMBL/GenBank/DDBJ databases">
        <title>Bird 10,000 Genomes (B10K) Project - Family phase.</title>
        <authorList>
            <person name="Zhang G."/>
        </authorList>
    </citation>
    <scope>NUCLEOTIDE SEQUENCE [LARGE SCALE GENOMIC DNA]</scope>
    <source>
        <strain evidence="2">B10K-DU-029-43</strain>
        <tissue evidence="2">Heart</tissue>
    </source>
</reference>
<dbReference type="AlphaFoldDB" id="A0A7K6ISL5"/>
<keyword evidence="3" id="KW-1185">Reference proteome</keyword>
<dbReference type="Gene3D" id="1.10.287.210">
    <property type="match status" value="1"/>
</dbReference>
<dbReference type="EMBL" id="VZRQ01002795">
    <property type="protein sequence ID" value="NWV90494.1"/>
    <property type="molecule type" value="Genomic_DNA"/>
</dbReference>
<evidence type="ECO:0000256" key="1">
    <source>
        <dbReference type="ARBA" id="ARBA00023157"/>
    </source>
</evidence>
<organism evidence="2 3">
    <name type="scientific">Machaerirhynchus nigripectus</name>
    <dbReference type="NCBI Taxonomy" id="1160894"/>
    <lineage>
        <taxon>Eukaryota</taxon>
        <taxon>Metazoa</taxon>
        <taxon>Chordata</taxon>
        <taxon>Craniata</taxon>
        <taxon>Vertebrata</taxon>
        <taxon>Euteleostomi</taxon>
        <taxon>Archelosauria</taxon>
        <taxon>Archosauria</taxon>
        <taxon>Dinosauria</taxon>
        <taxon>Saurischia</taxon>
        <taxon>Theropoda</taxon>
        <taxon>Coelurosauria</taxon>
        <taxon>Aves</taxon>
        <taxon>Neognathae</taxon>
        <taxon>Neoaves</taxon>
        <taxon>Telluraves</taxon>
        <taxon>Australaves</taxon>
        <taxon>Passeriformes</taxon>
        <taxon>Corvoidea</taxon>
        <taxon>Dicruridae</taxon>
        <taxon>Machaerirhynchus</taxon>
    </lineage>
</organism>
<dbReference type="SUPFAM" id="SSF58069">
    <property type="entry name" value="Virus ectodomain"/>
    <property type="match status" value="1"/>
</dbReference>
<dbReference type="PANTHER" id="PTHR10424">
    <property type="entry name" value="VIRAL ENVELOPE PROTEIN"/>
    <property type="match status" value="1"/>
</dbReference>
<feature type="non-terminal residue" evidence="2">
    <location>
        <position position="93"/>
    </location>
</feature>
<evidence type="ECO:0000313" key="3">
    <source>
        <dbReference type="Proteomes" id="UP000574967"/>
    </source>
</evidence>
<dbReference type="PANTHER" id="PTHR10424:SF73">
    <property type="entry name" value="ENDOGENOUS RETROVIRUS GROUP FC1 ENV POLYPROTEIN-RELATED"/>
    <property type="match status" value="1"/>
</dbReference>
<feature type="non-terminal residue" evidence="2">
    <location>
        <position position="1"/>
    </location>
</feature>
<dbReference type="Proteomes" id="UP000574967">
    <property type="component" value="Unassembled WGS sequence"/>
</dbReference>
<proteinExistence type="predicted"/>
<keyword evidence="1" id="KW-1015">Disulfide bond</keyword>
<evidence type="ECO:0000313" key="2">
    <source>
        <dbReference type="EMBL" id="NWV90494.1"/>
    </source>
</evidence>
<protein>
    <submittedName>
        <fullName evidence="2">ERVV2 protein</fullName>
    </submittedName>
</protein>
<name>A0A7K6ISL5_9CORV</name>
<accession>A0A7K6ISL5</accession>